<reference evidence="1" key="1">
    <citation type="submission" date="2021-01" db="EMBL/GenBank/DDBJ databases">
        <authorList>
            <person name="Corre E."/>
            <person name="Pelletier E."/>
            <person name="Niang G."/>
            <person name="Scheremetjew M."/>
            <person name="Finn R."/>
            <person name="Kale V."/>
            <person name="Holt S."/>
            <person name="Cochrane G."/>
            <person name="Meng A."/>
            <person name="Brown T."/>
            <person name="Cohen L."/>
        </authorList>
    </citation>
    <scope>NUCLEOTIDE SEQUENCE</scope>
    <source>
        <strain evidence="1">CCMP1320</strain>
    </source>
</reference>
<gene>
    <name evidence="1" type="ORF">DTER00134_LOCUS8380</name>
</gene>
<name>A0A7S3QU33_DUNTE</name>
<proteinExistence type="predicted"/>
<organism evidence="1">
    <name type="scientific">Dunaliella tertiolecta</name>
    <name type="common">Green alga</name>
    <dbReference type="NCBI Taxonomy" id="3047"/>
    <lineage>
        <taxon>Eukaryota</taxon>
        <taxon>Viridiplantae</taxon>
        <taxon>Chlorophyta</taxon>
        <taxon>core chlorophytes</taxon>
        <taxon>Chlorophyceae</taxon>
        <taxon>CS clade</taxon>
        <taxon>Chlamydomonadales</taxon>
        <taxon>Dunaliellaceae</taxon>
        <taxon>Dunaliella</taxon>
    </lineage>
</organism>
<protein>
    <submittedName>
        <fullName evidence="1">Uncharacterized protein</fullName>
    </submittedName>
</protein>
<accession>A0A7S3QU33</accession>
<dbReference type="EMBL" id="HBIP01014436">
    <property type="protein sequence ID" value="CAE0493307.1"/>
    <property type="molecule type" value="Transcribed_RNA"/>
</dbReference>
<evidence type="ECO:0000313" key="1">
    <source>
        <dbReference type="EMBL" id="CAE0493307.1"/>
    </source>
</evidence>
<dbReference type="AlphaFoldDB" id="A0A7S3QU33"/>
<sequence>MMRLLPNARYAKMMEVAEQRIVQDFCSQGSPPGSKSAFNDTYYLYDTCTYTRANTHTHTATAFVCARYSPLQCMEQKKGVCMCLGANHCLAHCLLFMYVHLQASKKK</sequence>